<protein>
    <recommendedName>
        <fullName evidence="12">EndoU domain-containing protein</fullName>
    </recommendedName>
</protein>
<dbReference type="GO" id="GO:0016829">
    <property type="term" value="F:lyase activity"/>
    <property type="evidence" value="ECO:0007669"/>
    <property type="project" value="UniProtKB-KW"/>
</dbReference>
<evidence type="ECO:0000256" key="11">
    <source>
        <dbReference type="RuleBase" id="RU367085"/>
    </source>
</evidence>
<evidence type="ECO:0000256" key="1">
    <source>
        <dbReference type="ARBA" id="ARBA00001936"/>
    </source>
</evidence>
<feature type="domain" description="EndoU" evidence="12">
    <location>
        <begin position="105"/>
        <end position="376"/>
    </location>
</feature>
<dbReference type="InterPro" id="IPR018998">
    <property type="entry name" value="EndoU_C"/>
</dbReference>
<comment type="caution">
    <text evidence="13">The sequence shown here is derived from an EMBL/GenBank/DDBJ whole genome shotgun (WGS) entry which is preliminary data.</text>
</comment>
<keyword evidence="6 11" id="KW-0255">Endonuclease</keyword>
<comment type="cofactor">
    <cofactor evidence="1 11">
        <name>Mn(2+)</name>
        <dbReference type="ChEBI" id="CHEBI:29035"/>
    </cofactor>
</comment>
<evidence type="ECO:0000256" key="7">
    <source>
        <dbReference type="ARBA" id="ARBA00022801"/>
    </source>
</evidence>
<dbReference type="Pfam" id="PF09412">
    <property type="entry name" value="XendoU"/>
    <property type="match status" value="1"/>
</dbReference>
<dbReference type="GO" id="GO:0046872">
    <property type="term" value="F:metal ion binding"/>
    <property type="evidence" value="ECO:0007669"/>
    <property type="project" value="UniProtKB-UniRule"/>
</dbReference>
<evidence type="ECO:0000256" key="9">
    <source>
        <dbReference type="ARBA" id="ARBA00023211"/>
    </source>
</evidence>
<evidence type="ECO:0000313" key="14">
    <source>
        <dbReference type="Proteomes" id="UP001176961"/>
    </source>
</evidence>
<dbReference type="SUPFAM" id="SSF142877">
    <property type="entry name" value="EndoU-like"/>
    <property type="match status" value="1"/>
</dbReference>
<comment type="subunit">
    <text evidence="3 11">Monomer.</text>
</comment>
<keyword evidence="4 11" id="KW-0540">Nuclease</keyword>
<dbReference type="InterPro" id="IPR039787">
    <property type="entry name" value="ENDOU"/>
</dbReference>
<dbReference type="EMBL" id="CATQJL010000112">
    <property type="protein sequence ID" value="CAJ0596020.1"/>
    <property type="molecule type" value="Genomic_DNA"/>
</dbReference>
<evidence type="ECO:0000256" key="6">
    <source>
        <dbReference type="ARBA" id="ARBA00022759"/>
    </source>
</evidence>
<gene>
    <name evidence="13" type="ORF">CYNAS_LOCUS8003</name>
</gene>
<keyword evidence="7 11" id="KW-0378">Hydrolase</keyword>
<sequence>MNITLITTAYWVFTCVRKNRSRYPTCFVPAQATEPSLRYSTTSASSFWSSTTSAISFWSSKSASFSHGPSSRYSTTTASSFGSSTTSATSFWSSTLASFSHVDISDKEIKKLSKEMRATDDNKALSGQVIINLQNKYNRKSGTGVFFERVDPKLFERPTFKAFLDMTDNFNPNPKVREPQVSLKEEQREVDAFLTAALNSKPWQIFYRFLNMKGLKHAENRNVFRKWIEQIWFEHYSRSRGEVLDSSGFEHVFIGEFKTAKKKKKIVNGLHNWIRFYQLEQDASENFYYKEYKDHRKNILAALRYSWRGAEKPLGSMFVGTSPEYDMAIFTLCFLARPDKRNCNIVIDECVVKIQTHTLNQEGKSYVGSAFPLIDKSTICGRKH</sequence>
<evidence type="ECO:0000259" key="12">
    <source>
        <dbReference type="PROSITE" id="PS51959"/>
    </source>
</evidence>
<dbReference type="GO" id="GO:0003723">
    <property type="term" value="F:RNA binding"/>
    <property type="evidence" value="ECO:0007669"/>
    <property type="project" value="UniProtKB-UniRule"/>
</dbReference>
<dbReference type="PANTHER" id="PTHR12439:SF11">
    <property type="entry name" value="URIDYLATE-SPECIFIC ENDORIBONUCLEASE"/>
    <property type="match status" value="1"/>
</dbReference>
<dbReference type="Proteomes" id="UP001176961">
    <property type="component" value="Unassembled WGS sequence"/>
</dbReference>
<evidence type="ECO:0000256" key="2">
    <source>
        <dbReference type="ARBA" id="ARBA00010168"/>
    </source>
</evidence>
<name>A0AA36GPN1_CYLNA</name>
<dbReference type="InterPro" id="IPR037227">
    <property type="entry name" value="EndoU-like"/>
</dbReference>
<keyword evidence="14" id="KW-1185">Reference proteome</keyword>
<keyword evidence="9 11" id="KW-0464">Manganese</keyword>
<proteinExistence type="inferred from homology"/>
<evidence type="ECO:0000313" key="13">
    <source>
        <dbReference type="EMBL" id="CAJ0596020.1"/>
    </source>
</evidence>
<dbReference type="GO" id="GO:0004521">
    <property type="term" value="F:RNA endonuclease activity"/>
    <property type="evidence" value="ECO:0007669"/>
    <property type="project" value="UniProtKB-UniRule"/>
</dbReference>
<organism evidence="13 14">
    <name type="scientific">Cylicocyclus nassatus</name>
    <name type="common">Nematode worm</name>
    <dbReference type="NCBI Taxonomy" id="53992"/>
    <lineage>
        <taxon>Eukaryota</taxon>
        <taxon>Metazoa</taxon>
        <taxon>Ecdysozoa</taxon>
        <taxon>Nematoda</taxon>
        <taxon>Chromadorea</taxon>
        <taxon>Rhabditida</taxon>
        <taxon>Rhabditina</taxon>
        <taxon>Rhabditomorpha</taxon>
        <taxon>Strongyloidea</taxon>
        <taxon>Strongylidae</taxon>
        <taxon>Cylicocyclus</taxon>
    </lineage>
</organism>
<dbReference type="CDD" id="cd21159">
    <property type="entry name" value="XendoU"/>
    <property type="match status" value="1"/>
</dbReference>
<dbReference type="PANTHER" id="PTHR12439">
    <property type="entry name" value="PLACENTAL PROTEIN 11-RELATED"/>
    <property type="match status" value="1"/>
</dbReference>
<evidence type="ECO:0000256" key="5">
    <source>
        <dbReference type="ARBA" id="ARBA00022723"/>
    </source>
</evidence>
<reference evidence="13" key="1">
    <citation type="submission" date="2023-07" db="EMBL/GenBank/DDBJ databases">
        <authorList>
            <consortium name="CYATHOMIX"/>
        </authorList>
    </citation>
    <scope>NUCLEOTIDE SEQUENCE</scope>
    <source>
        <strain evidence="13">N/A</strain>
    </source>
</reference>
<dbReference type="GO" id="GO:0016787">
    <property type="term" value="F:hydrolase activity"/>
    <property type="evidence" value="ECO:0007669"/>
    <property type="project" value="UniProtKB-KW"/>
</dbReference>
<dbReference type="PROSITE" id="PS51959">
    <property type="entry name" value="ENDOU"/>
    <property type="match status" value="1"/>
</dbReference>
<evidence type="ECO:0000256" key="10">
    <source>
        <dbReference type="ARBA" id="ARBA00023239"/>
    </source>
</evidence>
<evidence type="ECO:0000256" key="4">
    <source>
        <dbReference type="ARBA" id="ARBA00022722"/>
    </source>
</evidence>
<comment type="similarity">
    <text evidence="2 11">Belongs to the ENDOU family.</text>
</comment>
<dbReference type="AlphaFoldDB" id="A0AA36GPN1"/>
<keyword evidence="5 11" id="KW-0479">Metal-binding</keyword>
<accession>A0AA36GPN1</accession>
<keyword evidence="10" id="KW-0456">Lyase</keyword>
<evidence type="ECO:0000256" key="3">
    <source>
        <dbReference type="ARBA" id="ARBA00011245"/>
    </source>
</evidence>
<evidence type="ECO:0000256" key="8">
    <source>
        <dbReference type="ARBA" id="ARBA00022884"/>
    </source>
</evidence>
<keyword evidence="8 11" id="KW-0694">RNA-binding</keyword>